<dbReference type="Proteomes" id="UP001215231">
    <property type="component" value="Chromosome"/>
</dbReference>
<proteinExistence type="predicted"/>
<evidence type="ECO:0000256" key="1">
    <source>
        <dbReference type="SAM" id="MobiDB-lite"/>
    </source>
</evidence>
<keyword evidence="3" id="KW-1185">Reference proteome</keyword>
<organism evidence="2 3">
    <name type="scientific">Thalassomonas haliotis</name>
    <dbReference type="NCBI Taxonomy" id="485448"/>
    <lineage>
        <taxon>Bacteria</taxon>
        <taxon>Pseudomonadati</taxon>
        <taxon>Pseudomonadota</taxon>
        <taxon>Gammaproteobacteria</taxon>
        <taxon>Alteromonadales</taxon>
        <taxon>Colwelliaceae</taxon>
        <taxon>Thalassomonas</taxon>
    </lineage>
</organism>
<evidence type="ECO:0000313" key="2">
    <source>
        <dbReference type="EMBL" id="WDE09880.1"/>
    </source>
</evidence>
<dbReference type="EMBL" id="CP059693">
    <property type="protein sequence ID" value="WDE09880.1"/>
    <property type="molecule type" value="Genomic_DNA"/>
</dbReference>
<accession>A0ABY7V9I3</accession>
<reference evidence="2 3" key="1">
    <citation type="journal article" date="2022" name="Mar. Drugs">
        <title>Bioassay-Guided Fractionation Leads to the Detection of Cholic Acid Generated by the Rare Thalassomonas sp.</title>
        <authorList>
            <person name="Pheiffer F."/>
            <person name="Schneider Y.K."/>
            <person name="Hansen E.H."/>
            <person name="Andersen J.H."/>
            <person name="Isaksson J."/>
            <person name="Busche T."/>
            <person name="R C."/>
            <person name="Kalinowski J."/>
            <person name="Zyl L.V."/>
            <person name="Trindade M."/>
        </authorList>
    </citation>
    <scope>NUCLEOTIDE SEQUENCE [LARGE SCALE GENOMIC DNA]</scope>
    <source>
        <strain evidence="2 3">A5K-61T</strain>
    </source>
</reference>
<protein>
    <submittedName>
        <fullName evidence="2">Uncharacterized protein</fullName>
    </submittedName>
</protein>
<feature type="region of interest" description="Disordered" evidence="1">
    <location>
        <begin position="32"/>
        <end position="51"/>
    </location>
</feature>
<evidence type="ECO:0000313" key="3">
    <source>
        <dbReference type="Proteomes" id="UP001215231"/>
    </source>
</evidence>
<feature type="compositionally biased region" description="Basic and acidic residues" evidence="1">
    <location>
        <begin position="41"/>
        <end position="51"/>
    </location>
</feature>
<sequence>MKLPALQAGDTSGEPLRLKKRLATGCRAKEHKIRLRQRHSSRFDKPLSRGY</sequence>
<gene>
    <name evidence="2" type="ORF">H3N35_16325</name>
</gene>
<name>A0ABY7V9I3_9GAMM</name>
<dbReference type="RefSeq" id="WP_274049880.1">
    <property type="nucleotide sequence ID" value="NZ_CP059693.1"/>
</dbReference>